<feature type="transmembrane region" description="Helical" evidence="1">
    <location>
        <begin position="62"/>
        <end position="83"/>
    </location>
</feature>
<feature type="transmembrane region" description="Helical" evidence="1">
    <location>
        <begin position="33"/>
        <end position="56"/>
    </location>
</feature>
<dbReference type="RefSeq" id="WP_382416023.1">
    <property type="nucleotide sequence ID" value="NZ_AP031500.1"/>
</dbReference>
<proteinExistence type="predicted"/>
<evidence type="ECO:0000313" key="3">
    <source>
        <dbReference type="Proteomes" id="UP001595548"/>
    </source>
</evidence>
<evidence type="ECO:0000256" key="1">
    <source>
        <dbReference type="SAM" id="Phobius"/>
    </source>
</evidence>
<keyword evidence="3" id="KW-1185">Reference proteome</keyword>
<dbReference type="PANTHER" id="PTHR34351:SF1">
    <property type="entry name" value="SLR1927 PROTEIN"/>
    <property type="match status" value="1"/>
</dbReference>
<dbReference type="Proteomes" id="UP001595548">
    <property type="component" value="Unassembled WGS sequence"/>
</dbReference>
<comment type="caution">
    <text evidence="2">The sequence shown here is derived from an EMBL/GenBank/DDBJ whole genome shotgun (WGS) entry which is preliminary data.</text>
</comment>
<protein>
    <submittedName>
        <fullName evidence="2">DUF58 domain-containing protein</fullName>
    </submittedName>
</protein>
<reference evidence="3" key="1">
    <citation type="journal article" date="2019" name="Int. J. Syst. Evol. Microbiol.">
        <title>The Global Catalogue of Microorganisms (GCM) 10K type strain sequencing project: providing services to taxonomists for standard genome sequencing and annotation.</title>
        <authorList>
            <consortium name="The Broad Institute Genomics Platform"/>
            <consortium name="The Broad Institute Genome Sequencing Center for Infectious Disease"/>
            <person name="Wu L."/>
            <person name="Ma J."/>
        </authorList>
    </citation>
    <scope>NUCLEOTIDE SEQUENCE [LARGE SCALE GENOMIC DNA]</scope>
    <source>
        <strain evidence="3">KCTC 52141</strain>
    </source>
</reference>
<keyword evidence="1" id="KW-1133">Transmembrane helix</keyword>
<sequence length="331" mass="37317">MSSSLNKRLENWFWQWAKRRTSPQTSVVLRHRAIYVLPSKAGLGFFIAVILLWLLGTNYENNLVLAASFFLISLFVVTIVHGFRNLIGLELTALASEPVFAGEQLIMPVRIKAKGRTSAGRLILASDTERSVLTDVAEGDETQIELSLPTSQRGWHTPERILVKSYYPLGLVRAWSWVRFDVRLLVYPRPMSVALADQLSDSDEGKKKLALTHGDDFEGFKRYQPGAALTHIAWKLYARGAGLHTKQFASPEQDDLWLDFRALSGDRETRLSGLCYLALQWHKAGRVFGLRLPKQRIEPASGREHLAHVLRALALFEITPKSTTKAERGAR</sequence>
<keyword evidence="1" id="KW-0812">Transmembrane</keyword>
<organism evidence="2 3">
    <name type="scientific">Gilvimarinus japonicus</name>
    <dbReference type="NCBI Taxonomy" id="1796469"/>
    <lineage>
        <taxon>Bacteria</taxon>
        <taxon>Pseudomonadati</taxon>
        <taxon>Pseudomonadota</taxon>
        <taxon>Gammaproteobacteria</taxon>
        <taxon>Cellvibrionales</taxon>
        <taxon>Cellvibrionaceae</taxon>
        <taxon>Gilvimarinus</taxon>
    </lineage>
</organism>
<gene>
    <name evidence="2" type="ORF">ACFOEB_09110</name>
</gene>
<dbReference type="EMBL" id="JBHRTL010000006">
    <property type="protein sequence ID" value="MFC3155358.1"/>
    <property type="molecule type" value="Genomic_DNA"/>
</dbReference>
<keyword evidence="1" id="KW-0472">Membrane</keyword>
<evidence type="ECO:0000313" key="2">
    <source>
        <dbReference type="EMBL" id="MFC3155358.1"/>
    </source>
</evidence>
<accession>A0ABV7HN88</accession>
<dbReference type="PANTHER" id="PTHR34351">
    <property type="entry name" value="SLR1927 PROTEIN-RELATED"/>
    <property type="match status" value="1"/>
</dbReference>
<name>A0ABV7HN88_9GAMM</name>